<dbReference type="EMBL" id="CATOUU010000970">
    <property type="protein sequence ID" value="CAI9963765.1"/>
    <property type="molecule type" value="Genomic_DNA"/>
</dbReference>
<feature type="compositionally biased region" description="Basic and acidic residues" evidence="1">
    <location>
        <begin position="521"/>
        <end position="533"/>
    </location>
</feature>
<accession>A0AA86PT63</accession>
<evidence type="ECO:0000313" key="7">
    <source>
        <dbReference type="Proteomes" id="UP001642409"/>
    </source>
</evidence>
<sequence length="546" mass="64134">MSLTKTDYIVQKYFIQEIDPKTKTEYFQCKKCKEANIVRIFKYRHFKDMERHLKGNPKQNNCHGLNLTKELSAFAAVAKANQTITAQTNNYQKSVRLLKDMAILNIPLSKLDDPAVRYLLEKNYEHVPCRTMARMYMSQLSKELELKRLNAYTVKQVCCLIIDGYQYGKVHTYSALFQTNGCEPKYIKTFSTTDSQNAFWLFQELEEIIKKLGQHGLKVVAITGDTCSTITCACKLLNQKWEDTKYKNDLSVKEKCLTNHKIIRCKCLAHIFSLILHDISDEFRIVEMLSTLHQEKVAFKPYICTRFYSMRDTLKSLPAGSLYYQQDFIKVFDTLCTYIEKVEQDDSVVENTEIHFKQLLKELDDQNTETARFAKKVASERLLDADNSTVSIMRLHQLLQPTFKVEEYTPRQIRILCIRINKLFDSIIEPIDSEILIQHYQRPQCENTRRYFTAMEMWEDRGYNNITTFLEYCTVMQVSECPVERTFSEMGHLIGQRRYNLSPEMLHDTFMIKDCAHEQYEQQAEKQERESKQLEGPTKLSPAYKQ</sequence>
<dbReference type="Proteomes" id="UP001642409">
    <property type="component" value="Unassembled WGS sequence"/>
</dbReference>
<evidence type="ECO:0000313" key="5">
    <source>
        <dbReference type="EMBL" id="CAL6044979.1"/>
    </source>
</evidence>
<name>A0AA86PT63_9EUKA</name>
<feature type="region of interest" description="Disordered" evidence="1">
    <location>
        <begin position="521"/>
        <end position="546"/>
    </location>
</feature>
<evidence type="ECO:0000313" key="2">
    <source>
        <dbReference type="EMBL" id="CAI9945734.1"/>
    </source>
</evidence>
<gene>
    <name evidence="4" type="ORF">HINF_LOCUS22440</name>
    <name evidence="2" type="ORF">HINF_LOCUS33379</name>
    <name evidence="5" type="ORF">HINF_LOCUS40817</name>
    <name evidence="6" type="ORF">HINF_LOCUS49181</name>
    <name evidence="3" type="ORF">HINF_LOCUS51410</name>
</gene>
<evidence type="ECO:0000313" key="3">
    <source>
        <dbReference type="EMBL" id="CAI9963765.1"/>
    </source>
</evidence>
<dbReference type="SUPFAM" id="SSF53098">
    <property type="entry name" value="Ribonuclease H-like"/>
    <property type="match status" value="1"/>
</dbReference>
<reference evidence="2" key="1">
    <citation type="submission" date="2023-06" db="EMBL/GenBank/DDBJ databases">
        <authorList>
            <person name="Kurt Z."/>
        </authorList>
    </citation>
    <scope>NUCLEOTIDE SEQUENCE</scope>
</reference>
<dbReference type="InterPro" id="IPR012337">
    <property type="entry name" value="RNaseH-like_sf"/>
</dbReference>
<organism evidence="2">
    <name type="scientific">Hexamita inflata</name>
    <dbReference type="NCBI Taxonomy" id="28002"/>
    <lineage>
        <taxon>Eukaryota</taxon>
        <taxon>Metamonada</taxon>
        <taxon>Diplomonadida</taxon>
        <taxon>Hexamitidae</taxon>
        <taxon>Hexamitinae</taxon>
        <taxon>Hexamita</taxon>
    </lineage>
</organism>
<dbReference type="EMBL" id="CAXDID020000230">
    <property type="protein sequence ID" value="CAL6060349.1"/>
    <property type="molecule type" value="Genomic_DNA"/>
</dbReference>
<proteinExistence type="predicted"/>
<keyword evidence="7" id="KW-1185">Reference proteome</keyword>
<dbReference type="EMBL" id="CATOUU010000751">
    <property type="protein sequence ID" value="CAI9945734.1"/>
    <property type="molecule type" value="Genomic_DNA"/>
</dbReference>
<evidence type="ECO:0000313" key="4">
    <source>
        <dbReference type="EMBL" id="CAL6011062.1"/>
    </source>
</evidence>
<protein>
    <submittedName>
        <fullName evidence="2">Uncharacterized protein</fullName>
    </submittedName>
</protein>
<evidence type="ECO:0000256" key="1">
    <source>
        <dbReference type="SAM" id="MobiDB-lite"/>
    </source>
</evidence>
<comment type="caution">
    <text evidence="2">The sequence shown here is derived from an EMBL/GenBank/DDBJ whole genome shotgun (WGS) entry which is preliminary data.</text>
</comment>
<dbReference type="AlphaFoldDB" id="A0AA86PT63"/>
<dbReference type="EMBL" id="CAXDID020000162">
    <property type="protein sequence ID" value="CAL6044979.1"/>
    <property type="molecule type" value="Genomic_DNA"/>
</dbReference>
<evidence type="ECO:0000313" key="6">
    <source>
        <dbReference type="EMBL" id="CAL6060349.1"/>
    </source>
</evidence>
<reference evidence="4 7" key="2">
    <citation type="submission" date="2024-07" db="EMBL/GenBank/DDBJ databases">
        <authorList>
            <person name="Akdeniz Z."/>
        </authorList>
    </citation>
    <scope>NUCLEOTIDE SEQUENCE [LARGE SCALE GENOMIC DNA]</scope>
</reference>
<dbReference type="EMBL" id="CAXDID020000062">
    <property type="protein sequence ID" value="CAL6011062.1"/>
    <property type="molecule type" value="Genomic_DNA"/>
</dbReference>